<sequence>MYVTFNEALDSSFGNLESPNHDFKVGDPNMVPTPPMDSDSAAISLAFLISLSITFAILMLILVVIAAYVTFCGDDESEYDEENALGTRTSGTLHSLFGKKHSGILLDSSFASPGGFDDEIVLQERELEELPKMSAYEVELYIRAKEFQMMSPPMVKDFGTYLVSDDQQFIKDRGIQSYFLLPSINDNIDEYGNFLPSFIVQDKLDIQFSKFNKSSSTVMNYPLPHNRKDAVYFEVKIFRHIQKSNSIFSIGLTTVPYPYFRVPGMAKYSIAYESTGKLRINNPFTASTLLPKLEDGDTVGFGYRYKTGTIFITHNGKKLMDVTQNIGIDLFIGIGAFNAAYTRTYTRDGLLEDPDNVSFREALSEGKDIEVAKDLQRVHDPHDESDEMTSDEVELHVNLGQVGFVFIEANVKKYAFGSVYGQIGIPPAYNGTEIKKDTILQKGEELPPRYADTDNFFGSMKVKEGSSSRITAQTSKPLWSVGTYERISSNFDRENNVYHDSLETDDNNTDNNVNNNDENAGCNENSPLLEDDGNKRPENSNTPREVSDGAINKNPRNKSTKKRQRNRGKSSKKKNRSRK</sequence>
<reference evidence="4 5" key="1">
    <citation type="journal article" date="2019" name="BMC Genomics">
        <title>Chromosome level assembly and comparative genome analysis confirm lager-brewing yeasts originated from a single hybridization.</title>
        <authorList>
            <person name="Salazar A.N."/>
            <person name="Gorter de Vries A.R."/>
            <person name="van den Broek M."/>
            <person name="Brouwers N."/>
            <person name="de la Torre Cortes P."/>
            <person name="Kuijpers N.G.A."/>
            <person name="Daran J.G."/>
            <person name="Abeel T."/>
        </authorList>
    </citation>
    <scope>NUCLEOTIDE SEQUENCE [LARGE SCALE GENOMIC DNA]</scope>
    <source>
        <strain evidence="4 5">CBS 1483</strain>
    </source>
</reference>
<evidence type="ECO:0000256" key="1">
    <source>
        <dbReference type="SAM" id="MobiDB-lite"/>
    </source>
</evidence>
<dbReference type="Proteomes" id="UP000501346">
    <property type="component" value="Chromosome ScXI"/>
</dbReference>
<gene>
    <name evidence="4" type="primary">SSH4_1</name>
    <name evidence="4" type="ORF">GRS66_003046</name>
</gene>
<proteinExistence type="predicted"/>
<dbReference type="OrthoDB" id="258495at2759"/>
<feature type="domain" description="B30.2/SPRY" evidence="3">
    <location>
        <begin position="166"/>
        <end position="364"/>
    </location>
</feature>
<keyword evidence="2" id="KW-1133">Transmembrane helix</keyword>
<feature type="compositionally biased region" description="Basic residues" evidence="1">
    <location>
        <begin position="555"/>
        <end position="579"/>
    </location>
</feature>
<dbReference type="Gene3D" id="2.60.120.920">
    <property type="match status" value="1"/>
</dbReference>
<dbReference type="InterPro" id="IPR043136">
    <property type="entry name" value="B30.2/SPRY_sf"/>
</dbReference>
<name>A0A6C1DVA7_SACPS</name>
<feature type="compositionally biased region" description="Low complexity" evidence="1">
    <location>
        <begin position="509"/>
        <end position="525"/>
    </location>
</feature>
<dbReference type="EMBL" id="CP048992">
    <property type="protein sequence ID" value="QID80701.1"/>
    <property type="molecule type" value="Genomic_DNA"/>
</dbReference>
<accession>A0A6C1DVA7</accession>
<organism evidence="4 5">
    <name type="scientific">Saccharomyces pastorianus</name>
    <name type="common">Lager yeast</name>
    <name type="synonym">Saccharomyces cerevisiae x Saccharomyces eubayanus</name>
    <dbReference type="NCBI Taxonomy" id="27292"/>
    <lineage>
        <taxon>Eukaryota</taxon>
        <taxon>Fungi</taxon>
        <taxon>Dikarya</taxon>
        <taxon>Ascomycota</taxon>
        <taxon>Saccharomycotina</taxon>
        <taxon>Saccharomycetes</taxon>
        <taxon>Saccharomycetales</taxon>
        <taxon>Saccharomycetaceae</taxon>
        <taxon>Saccharomyces</taxon>
    </lineage>
</organism>
<dbReference type="InterPro" id="IPR001870">
    <property type="entry name" value="B30.2/SPRY"/>
</dbReference>
<evidence type="ECO:0000313" key="4">
    <source>
        <dbReference type="EMBL" id="QID80701.1"/>
    </source>
</evidence>
<keyword evidence="2" id="KW-0812">Transmembrane</keyword>
<evidence type="ECO:0000256" key="2">
    <source>
        <dbReference type="SAM" id="Phobius"/>
    </source>
</evidence>
<dbReference type="SMART" id="SM00449">
    <property type="entry name" value="SPRY"/>
    <property type="match status" value="1"/>
</dbReference>
<protein>
    <submittedName>
        <fullName evidence="4">Rsp5p-dependent ubiquitination, sorting of cargo proteins at the multivesicular body</fullName>
    </submittedName>
</protein>
<dbReference type="AlphaFoldDB" id="A0A6C1DVA7"/>
<dbReference type="InterPro" id="IPR013320">
    <property type="entry name" value="ConA-like_dom_sf"/>
</dbReference>
<keyword evidence="2" id="KW-0472">Membrane</keyword>
<dbReference type="PROSITE" id="PS50188">
    <property type="entry name" value="B302_SPRY"/>
    <property type="match status" value="1"/>
</dbReference>
<dbReference type="SUPFAM" id="SSF49899">
    <property type="entry name" value="Concanavalin A-like lectins/glucanases"/>
    <property type="match status" value="1"/>
</dbReference>
<dbReference type="PANTHER" id="PTHR12864">
    <property type="entry name" value="RAN BINDING PROTEIN 9-RELATED"/>
    <property type="match status" value="1"/>
</dbReference>
<feature type="transmembrane region" description="Helical" evidence="2">
    <location>
        <begin position="45"/>
        <end position="69"/>
    </location>
</feature>
<evidence type="ECO:0000259" key="3">
    <source>
        <dbReference type="PROSITE" id="PS50188"/>
    </source>
</evidence>
<dbReference type="InterPro" id="IPR003877">
    <property type="entry name" value="SPRY_dom"/>
</dbReference>
<dbReference type="InterPro" id="IPR050618">
    <property type="entry name" value="Ubq-SigPath_Reg"/>
</dbReference>
<keyword evidence="5" id="KW-1185">Reference proteome</keyword>
<evidence type="ECO:0000313" key="5">
    <source>
        <dbReference type="Proteomes" id="UP000501346"/>
    </source>
</evidence>
<feature type="region of interest" description="Disordered" evidence="1">
    <location>
        <begin position="499"/>
        <end position="579"/>
    </location>
</feature>
<dbReference type="Pfam" id="PF00622">
    <property type="entry name" value="SPRY"/>
    <property type="match status" value="1"/>
</dbReference>